<protein>
    <submittedName>
        <fullName evidence="1">Uncharacterized protein</fullName>
    </submittedName>
</protein>
<dbReference type="STRING" id="332999.SAMN04488511_116132"/>
<name>A0A1I0TYH0_9SPHI</name>
<sequence length="66" mass="7275">MKKVFYLLLLITAMHTACKKGPDGGLESIPTNQKADLHTIPMVCVSQTISHISVCEDTDRGDKIFI</sequence>
<evidence type="ECO:0000313" key="2">
    <source>
        <dbReference type="Proteomes" id="UP000198836"/>
    </source>
</evidence>
<dbReference type="Proteomes" id="UP000198836">
    <property type="component" value="Unassembled WGS sequence"/>
</dbReference>
<dbReference type="EMBL" id="FOJM01000016">
    <property type="protein sequence ID" value="SFA56815.1"/>
    <property type="molecule type" value="Genomic_DNA"/>
</dbReference>
<dbReference type="AlphaFoldDB" id="A0A1I0TYH0"/>
<evidence type="ECO:0000313" key="1">
    <source>
        <dbReference type="EMBL" id="SFA56815.1"/>
    </source>
</evidence>
<keyword evidence="2" id="KW-1185">Reference proteome</keyword>
<proteinExistence type="predicted"/>
<organism evidence="1 2">
    <name type="scientific">Pedobacter suwonensis</name>
    <dbReference type="NCBI Taxonomy" id="332999"/>
    <lineage>
        <taxon>Bacteria</taxon>
        <taxon>Pseudomonadati</taxon>
        <taxon>Bacteroidota</taxon>
        <taxon>Sphingobacteriia</taxon>
        <taxon>Sphingobacteriales</taxon>
        <taxon>Sphingobacteriaceae</taxon>
        <taxon>Pedobacter</taxon>
    </lineage>
</organism>
<reference evidence="2" key="1">
    <citation type="submission" date="2016-10" db="EMBL/GenBank/DDBJ databases">
        <authorList>
            <person name="Varghese N."/>
            <person name="Submissions S."/>
        </authorList>
    </citation>
    <scope>NUCLEOTIDE SEQUENCE [LARGE SCALE GENOMIC DNA]</scope>
    <source>
        <strain evidence="2">DSM 18130</strain>
    </source>
</reference>
<accession>A0A1I0TYH0</accession>
<gene>
    <name evidence="1" type="ORF">SAMN04488511_116132</name>
</gene>